<proteinExistence type="predicted"/>
<feature type="transmembrane region" description="Helical" evidence="1">
    <location>
        <begin position="93"/>
        <end position="113"/>
    </location>
</feature>
<feature type="transmembrane region" description="Helical" evidence="1">
    <location>
        <begin position="133"/>
        <end position="156"/>
    </location>
</feature>
<keyword evidence="3" id="KW-1185">Reference proteome</keyword>
<accession>A0AA37V3F0</accession>
<keyword evidence="1" id="KW-1133">Transmembrane helix</keyword>
<keyword evidence="1" id="KW-0472">Membrane</keyword>
<comment type="caution">
    <text evidence="2">The sequence shown here is derived from an EMBL/GenBank/DDBJ whole genome shotgun (WGS) entry which is preliminary data.</text>
</comment>
<dbReference type="RefSeq" id="WP_284351109.1">
    <property type="nucleotide sequence ID" value="NZ_BRXS01000005.1"/>
</dbReference>
<keyword evidence="1" id="KW-0812">Transmembrane</keyword>
<dbReference type="AlphaFoldDB" id="A0AA37V3F0"/>
<reference evidence="2" key="1">
    <citation type="submission" date="2022-08" db="EMBL/GenBank/DDBJ databases">
        <title>Draft genome sequencing of Roseisolibacter agri AW1220.</title>
        <authorList>
            <person name="Tobiishi Y."/>
            <person name="Tonouchi A."/>
        </authorList>
    </citation>
    <scope>NUCLEOTIDE SEQUENCE</scope>
    <source>
        <strain evidence="2">AW1220</strain>
    </source>
</reference>
<evidence type="ECO:0000313" key="2">
    <source>
        <dbReference type="EMBL" id="GLC26652.1"/>
    </source>
</evidence>
<name>A0AA37V3F0_9BACT</name>
<feature type="transmembrane region" description="Helical" evidence="1">
    <location>
        <begin position="58"/>
        <end position="81"/>
    </location>
</feature>
<evidence type="ECO:0000313" key="3">
    <source>
        <dbReference type="Proteomes" id="UP001161325"/>
    </source>
</evidence>
<gene>
    <name evidence="2" type="ORF">rosag_31650</name>
</gene>
<dbReference type="EMBL" id="BRXS01000005">
    <property type="protein sequence ID" value="GLC26652.1"/>
    <property type="molecule type" value="Genomic_DNA"/>
</dbReference>
<organism evidence="2 3">
    <name type="scientific">Roseisolibacter agri</name>
    <dbReference type="NCBI Taxonomy" id="2014610"/>
    <lineage>
        <taxon>Bacteria</taxon>
        <taxon>Pseudomonadati</taxon>
        <taxon>Gemmatimonadota</taxon>
        <taxon>Gemmatimonadia</taxon>
        <taxon>Gemmatimonadales</taxon>
        <taxon>Gemmatimonadaceae</taxon>
        <taxon>Roseisolibacter</taxon>
    </lineage>
</organism>
<protein>
    <submittedName>
        <fullName evidence="2">Uncharacterized protein</fullName>
    </submittedName>
</protein>
<evidence type="ECO:0000256" key="1">
    <source>
        <dbReference type="SAM" id="Phobius"/>
    </source>
</evidence>
<dbReference type="Proteomes" id="UP001161325">
    <property type="component" value="Unassembled WGS sequence"/>
</dbReference>
<sequence>MKAPLFPRDTTTWQAFELPAWRALTRSTVEMGVLTGVVVRAFRALALAHGAGPDGSPGWLYVGATFGIGALMLCGMLTLHLSNFPVRRWPWRVLVFALVEVAAEMAASALLIAAGREPLGTSGRAHWHDLPSVAVGTLVVRLLTFAIFATVLAAVVQLVRMTLARRGPHHLHQH</sequence>